<dbReference type="STRING" id="28189.CCYN74_30271"/>
<gene>
    <name evidence="1" type="ORF">CCYN2B_50021</name>
</gene>
<dbReference type="EMBL" id="CDOD01000045">
    <property type="protein sequence ID" value="CEN38324.1"/>
    <property type="molecule type" value="Genomic_DNA"/>
</dbReference>
<dbReference type="AlphaFoldDB" id="A0A0B7HI49"/>
<evidence type="ECO:0000313" key="1">
    <source>
        <dbReference type="EMBL" id="CEN38324.1"/>
    </source>
</evidence>
<dbReference type="Proteomes" id="UP000038055">
    <property type="component" value="Unassembled WGS sequence"/>
</dbReference>
<evidence type="ECO:0000313" key="2">
    <source>
        <dbReference type="Proteomes" id="UP000038055"/>
    </source>
</evidence>
<dbReference type="eggNOG" id="ENOG5033FKP">
    <property type="taxonomic scope" value="Bacteria"/>
</dbReference>
<protein>
    <submittedName>
        <fullName evidence="1">Uncharacterized protein</fullName>
    </submittedName>
</protein>
<proteinExistence type="predicted"/>
<organism evidence="1 2">
    <name type="scientific">Capnocytophaga cynodegmi</name>
    <dbReference type="NCBI Taxonomy" id="28189"/>
    <lineage>
        <taxon>Bacteria</taxon>
        <taxon>Pseudomonadati</taxon>
        <taxon>Bacteroidota</taxon>
        <taxon>Flavobacteriia</taxon>
        <taxon>Flavobacteriales</taxon>
        <taxon>Flavobacteriaceae</taxon>
        <taxon>Capnocytophaga</taxon>
    </lineage>
</organism>
<accession>A0A0B7HI49</accession>
<reference evidence="2" key="1">
    <citation type="submission" date="2015-01" db="EMBL/GenBank/DDBJ databases">
        <authorList>
            <person name="MANFREDI Pablo"/>
        </authorList>
    </citation>
    <scope>NUCLEOTIDE SEQUENCE [LARGE SCALE GENOMIC DNA]</scope>
    <source>
        <strain evidence="2">Ccyn2B</strain>
    </source>
</reference>
<sequence length="133" mass="15306">MKNKLRKIVVEDAVYYYRITDNFQMETFPSFIRMKIFSEGYKTTPLLIEFPSKYDFYAGFPLKNGVNLPNLTTGITECVNIHQPKYIQKFILLGKKYGWTGNNVISTQNGMDYLSELGYDVSSILSNGSCKQL</sequence>
<keyword evidence="2" id="KW-1185">Reference proteome</keyword>
<dbReference type="RefSeq" id="WP_041993700.1">
    <property type="nucleotide sequence ID" value="NZ_CDOD01000045.1"/>
</dbReference>
<name>A0A0B7HI49_9FLAO</name>